<dbReference type="GO" id="GO:0140359">
    <property type="term" value="F:ABC-type transporter activity"/>
    <property type="evidence" value="ECO:0007669"/>
    <property type="project" value="InterPro"/>
</dbReference>
<name>A0A7X5TUA6_9MICO</name>
<feature type="domain" description="ABC transmembrane type-2" evidence="6">
    <location>
        <begin position="20"/>
        <end position="289"/>
    </location>
</feature>
<evidence type="ECO:0000256" key="4">
    <source>
        <dbReference type="ARBA" id="ARBA00023136"/>
    </source>
</evidence>
<dbReference type="AlphaFoldDB" id="A0A7X5TUA6"/>
<feature type="transmembrane region" description="Helical" evidence="5">
    <location>
        <begin position="266"/>
        <end position="286"/>
    </location>
</feature>
<gene>
    <name evidence="7" type="ORF">FHX76_002265</name>
</gene>
<dbReference type="PANTHER" id="PTHR43229:SF2">
    <property type="entry name" value="NODULATION PROTEIN J"/>
    <property type="match status" value="1"/>
</dbReference>
<keyword evidence="3 5" id="KW-1133">Transmembrane helix</keyword>
<evidence type="ECO:0000259" key="6">
    <source>
        <dbReference type="PROSITE" id="PS51012"/>
    </source>
</evidence>
<reference evidence="7 8" key="1">
    <citation type="submission" date="2020-02" db="EMBL/GenBank/DDBJ databases">
        <title>Sequencing the genomes of 1000 actinobacteria strains.</title>
        <authorList>
            <person name="Klenk H.-P."/>
        </authorList>
    </citation>
    <scope>NUCLEOTIDE SEQUENCE [LARGE SCALE GENOMIC DNA]</scope>
    <source>
        <strain evidence="7 8">DSM 27960</strain>
    </source>
</reference>
<dbReference type="Pfam" id="PF12698">
    <property type="entry name" value="ABC2_membrane_3"/>
    <property type="match status" value="1"/>
</dbReference>
<feature type="transmembrane region" description="Helical" evidence="5">
    <location>
        <begin position="180"/>
        <end position="199"/>
    </location>
</feature>
<evidence type="ECO:0000256" key="2">
    <source>
        <dbReference type="ARBA" id="ARBA00022692"/>
    </source>
</evidence>
<evidence type="ECO:0000313" key="7">
    <source>
        <dbReference type="EMBL" id="NIH54369.1"/>
    </source>
</evidence>
<feature type="transmembrane region" description="Helical" evidence="5">
    <location>
        <begin position="152"/>
        <end position="173"/>
    </location>
</feature>
<dbReference type="Proteomes" id="UP000541033">
    <property type="component" value="Unassembled WGS sequence"/>
</dbReference>
<feature type="transmembrane region" description="Helical" evidence="5">
    <location>
        <begin position="110"/>
        <end position="132"/>
    </location>
</feature>
<dbReference type="PROSITE" id="PS51012">
    <property type="entry name" value="ABC_TM2"/>
    <property type="match status" value="1"/>
</dbReference>
<feature type="transmembrane region" description="Helical" evidence="5">
    <location>
        <begin position="21"/>
        <end position="40"/>
    </location>
</feature>
<sequence>MNMVLILAKRNLSIFFRDRMGVFLSLLSSLILLLLYTFFLGSQIADSLTAQFSHATDDQVSLFVTTWVFAGVIMITSLTTGLSGMNVFIEDKTTQRFNDFLVSPISRLQLTFGYLISAFTISVIMTVIIAAVGQGVLAANGGALGGEQLLSVLGYVVLSCAVFSTMSALVATFIKSSGSFTAVATITGTALGFLAGAYIPVGSLPSGVANVINALPFAQSAMLLRQPFTKDSLDQVTSGNAEAITELQTYFGIHGSVGDVDLSNGVMIAVMGIIGVVCVGLGAWRIGRSIR</sequence>
<keyword evidence="8" id="KW-1185">Reference proteome</keyword>
<evidence type="ECO:0000256" key="1">
    <source>
        <dbReference type="ARBA" id="ARBA00004141"/>
    </source>
</evidence>
<dbReference type="InterPro" id="IPR013525">
    <property type="entry name" value="ABC2_TM"/>
</dbReference>
<comment type="subcellular location">
    <subcellularLocation>
        <location evidence="1">Membrane</location>
        <topology evidence="1">Multi-pass membrane protein</topology>
    </subcellularLocation>
</comment>
<dbReference type="RefSeq" id="WP_167150754.1">
    <property type="nucleotide sequence ID" value="NZ_JAAMOX010000002.1"/>
</dbReference>
<proteinExistence type="predicted"/>
<dbReference type="PANTHER" id="PTHR43229">
    <property type="entry name" value="NODULATION PROTEIN J"/>
    <property type="match status" value="1"/>
</dbReference>
<dbReference type="GO" id="GO:0016020">
    <property type="term" value="C:membrane"/>
    <property type="evidence" value="ECO:0007669"/>
    <property type="project" value="UniProtKB-SubCell"/>
</dbReference>
<dbReference type="EMBL" id="JAAMOX010000002">
    <property type="protein sequence ID" value="NIH54369.1"/>
    <property type="molecule type" value="Genomic_DNA"/>
</dbReference>
<accession>A0A7X5TUA6</accession>
<comment type="caution">
    <text evidence="7">The sequence shown here is derived from an EMBL/GenBank/DDBJ whole genome shotgun (WGS) entry which is preliminary data.</text>
</comment>
<protein>
    <submittedName>
        <fullName evidence="7">Multidrug/hemolysin transport system permease protein</fullName>
    </submittedName>
</protein>
<keyword evidence="2 5" id="KW-0812">Transmembrane</keyword>
<dbReference type="InterPro" id="IPR047817">
    <property type="entry name" value="ABC2_TM_bact-type"/>
</dbReference>
<dbReference type="InterPro" id="IPR051784">
    <property type="entry name" value="Nod_factor_ABC_transporter"/>
</dbReference>
<keyword evidence="4 5" id="KW-0472">Membrane</keyword>
<evidence type="ECO:0000256" key="3">
    <source>
        <dbReference type="ARBA" id="ARBA00022989"/>
    </source>
</evidence>
<feature type="transmembrane region" description="Helical" evidence="5">
    <location>
        <begin position="60"/>
        <end position="89"/>
    </location>
</feature>
<organism evidence="7 8">
    <name type="scientific">Lysinibacter cavernae</name>
    <dbReference type="NCBI Taxonomy" id="1640652"/>
    <lineage>
        <taxon>Bacteria</taxon>
        <taxon>Bacillati</taxon>
        <taxon>Actinomycetota</taxon>
        <taxon>Actinomycetes</taxon>
        <taxon>Micrococcales</taxon>
        <taxon>Microbacteriaceae</taxon>
        <taxon>Lysinibacter</taxon>
    </lineage>
</organism>
<evidence type="ECO:0000256" key="5">
    <source>
        <dbReference type="SAM" id="Phobius"/>
    </source>
</evidence>
<evidence type="ECO:0000313" key="8">
    <source>
        <dbReference type="Proteomes" id="UP000541033"/>
    </source>
</evidence>